<accession>A0A942Y884</accession>
<proteinExistence type="predicted"/>
<reference evidence="1" key="1">
    <citation type="submission" date="2021-05" db="EMBL/GenBank/DDBJ databases">
        <title>Novel Bacillus species.</title>
        <authorList>
            <person name="Liu G."/>
        </authorList>
    </citation>
    <scope>NUCLEOTIDE SEQUENCE</scope>
    <source>
        <strain evidence="1">FJAT-50051</strain>
    </source>
</reference>
<dbReference type="EMBL" id="JAGYPE010000002">
    <property type="protein sequence ID" value="MBS4182076.1"/>
    <property type="molecule type" value="Genomic_DNA"/>
</dbReference>
<keyword evidence="1" id="KW-0808">Transferase</keyword>
<dbReference type="InterPro" id="IPR050194">
    <property type="entry name" value="Glycosyltransferase_grp1"/>
</dbReference>
<dbReference type="AlphaFoldDB" id="A0A942Y884"/>
<sequence>MSVDSVRIVPELRAVHIERHRLGTPAELLYLDTNYDLPGTALTEGIRRVGIPGALRRFLSTPATTLEVPEPLWIRFWPQHALLAGGFKVAGLLRGRRHRVVTYAMENNDLATLVGGRRGAPRRLVAAAAVLVGAVARLTLDRIAFATAASRSTYEQLPFVRGIEHTVGLELPAPARAVTAAVPLTCVFVGAMEERKGVRALMAAWPAVEDALPGARLVMVGPGPLEAEATAWAAAAPGSRRVTGRLPHAEAGDVLRSATVLVAPSVPDGRWKEQVGLPIKEALAAGLTVVTTDQTGLADWLRAHGHEVVDHHGSSFPDRLARSLVRALRAPLHRSRVRADLPEQDGRLVADAWLHGVRGRRAQCNRDVVVVNTLGGALEHYTRGLAGALAHAGGAVSVVRVDEPSTAGGSALGWIRRYVAALWSVRRTARRTDASIVVTWPVLGHLDRPLLRCVLGRGVDVALVMHDPRPLVHARGYGVLARRVGRLGRAVRFIVHSATADRTLRAECPGEAPDVLPHPVVPRAVDAVPAAGGPGRPVVRVLGQYKPDRDLDLLAAVGRRLGATHRLEVVGRRWPTVPGWDVTDGFVPEERLDELMVTADVVLVPYKRFFQSGVAIRALELGTPAVGPAGSSIGDLYPDDRFLASDDPESWCRAIEAATAADPAEVIALARSADQRSKRAWARWLAPGEDAPAVS</sequence>
<keyword evidence="1" id="KW-0328">Glycosyltransferase</keyword>
<dbReference type="PANTHER" id="PTHR45947:SF13">
    <property type="entry name" value="TRANSFERASE"/>
    <property type="match status" value="1"/>
</dbReference>
<dbReference type="GO" id="GO:0016757">
    <property type="term" value="F:glycosyltransferase activity"/>
    <property type="evidence" value="ECO:0007669"/>
    <property type="project" value="UniProtKB-KW"/>
</dbReference>
<comment type="caution">
    <text evidence="1">The sequence shown here is derived from an EMBL/GenBank/DDBJ whole genome shotgun (WGS) entry which is preliminary data.</text>
</comment>
<dbReference type="Gene3D" id="3.40.50.2000">
    <property type="entry name" value="Glycogen Phosphorylase B"/>
    <property type="match status" value="2"/>
</dbReference>
<evidence type="ECO:0000313" key="1">
    <source>
        <dbReference type="EMBL" id="MBS4182076.1"/>
    </source>
</evidence>
<gene>
    <name evidence="1" type="ORF">KHB02_11835</name>
</gene>
<dbReference type="PANTHER" id="PTHR45947">
    <property type="entry name" value="SULFOQUINOVOSYL TRANSFERASE SQD2"/>
    <property type="match status" value="1"/>
</dbReference>
<protein>
    <submittedName>
        <fullName evidence="1">Glycosyltransferase</fullName>
        <ecNumber evidence="1">2.4.-.-</ecNumber>
    </submittedName>
</protein>
<dbReference type="EC" id="2.4.-.-" evidence="1"/>
<name>A0A942Y884_9BACI</name>
<dbReference type="SUPFAM" id="SSF53756">
    <property type="entry name" value="UDP-Glycosyltransferase/glycogen phosphorylase"/>
    <property type="match status" value="2"/>
</dbReference>
<organism evidence="1">
    <name type="scientific">Neobacillus citreus</name>
    <dbReference type="NCBI Taxonomy" id="2833578"/>
    <lineage>
        <taxon>Bacteria</taxon>
        <taxon>Bacillati</taxon>
        <taxon>Bacillota</taxon>
        <taxon>Bacilli</taxon>
        <taxon>Bacillales</taxon>
        <taxon>Bacillaceae</taxon>
        <taxon>Neobacillus</taxon>
    </lineage>
</organism>
<dbReference type="Pfam" id="PF13692">
    <property type="entry name" value="Glyco_trans_1_4"/>
    <property type="match status" value="1"/>
</dbReference>